<dbReference type="Proteomes" id="UP000198983">
    <property type="component" value="Chromosome I"/>
</dbReference>
<dbReference type="InterPro" id="IPR043725">
    <property type="entry name" value="DUF5667"/>
</dbReference>
<dbReference type="EMBL" id="LT629732">
    <property type="protein sequence ID" value="SDS24859.1"/>
    <property type="molecule type" value="Genomic_DNA"/>
</dbReference>
<keyword evidence="2" id="KW-0812">Transmembrane</keyword>
<sequence length="392" mass="40678">MTSLLASRRRAEEFARLVDGTSRSADPALRDLLTVAMRLRPCAVEPSEQFRTALRERLLVAAARTSAAEGDSAVEPRWGGAGARANRTGRPADATPSRSRIVAVAAALVLAGGVAGTAAAAHDAQPGGMFYPIKIGLERTQVAVASSQESRGREYLTQASARLAEVGRMADSAPLRDTDTERVDLARTTLEQVSVDTRRGADLLLRAHRTDGSTAPVVAIREFATGARPHLRELRPLLPPNLSGSYARAAAAVADADRRARAACPTCRTPPSGPNAPERPTSPRPTPTSGPTAGPTSGPARPTPGPTRPTDGPGPVPTNPGPGGPRPTRTADPLPLPLPTLDLPRPGPSRPGTPDPKPTTPAPKGTPTTPPPPGLPLPLPLPTLPLPLPLPN</sequence>
<evidence type="ECO:0000313" key="4">
    <source>
        <dbReference type="EMBL" id="SDS24859.1"/>
    </source>
</evidence>
<feature type="transmembrane region" description="Helical" evidence="2">
    <location>
        <begin position="101"/>
        <end position="121"/>
    </location>
</feature>
<reference evidence="4 5" key="1">
    <citation type="submission" date="2016-10" db="EMBL/GenBank/DDBJ databases">
        <authorList>
            <person name="de Groot N.N."/>
        </authorList>
    </citation>
    <scope>NUCLEOTIDE SEQUENCE [LARGE SCALE GENOMIC DNA]</scope>
    <source>
        <strain evidence="4 5">DSM 22024</strain>
    </source>
</reference>
<evidence type="ECO:0000256" key="2">
    <source>
        <dbReference type="SAM" id="Phobius"/>
    </source>
</evidence>
<dbReference type="RefSeq" id="WP_157728390.1">
    <property type="nucleotide sequence ID" value="NZ_LT629732.1"/>
</dbReference>
<gene>
    <name evidence="4" type="ORF">SAMN04489717_2084</name>
</gene>
<feature type="compositionally biased region" description="Low complexity" evidence="1">
    <location>
        <begin position="289"/>
        <end position="300"/>
    </location>
</feature>
<evidence type="ECO:0000259" key="3">
    <source>
        <dbReference type="Pfam" id="PF18915"/>
    </source>
</evidence>
<accession>A0A1H1QPN3</accession>
<organism evidence="4 5">
    <name type="scientific">Actinopolymorpha singaporensis</name>
    <dbReference type="NCBI Taxonomy" id="117157"/>
    <lineage>
        <taxon>Bacteria</taxon>
        <taxon>Bacillati</taxon>
        <taxon>Actinomycetota</taxon>
        <taxon>Actinomycetes</taxon>
        <taxon>Propionibacteriales</taxon>
        <taxon>Actinopolymorphaceae</taxon>
        <taxon>Actinopolymorpha</taxon>
    </lineage>
</organism>
<dbReference type="STRING" id="117157.SAMN04489717_2084"/>
<protein>
    <recommendedName>
        <fullName evidence="3">DUF5667 domain-containing protein</fullName>
    </recommendedName>
</protein>
<feature type="region of interest" description="Disordered" evidence="1">
    <location>
        <begin position="262"/>
        <end position="392"/>
    </location>
</feature>
<dbReference type="AlphaFoldDB" id="A0A1H1QPN3"/>
<keyword evidence="2" id="KW-0472">Membrane</keyword>
<dbReference type="OrthoDB" id="3402808at2"/>
<feature type="region of interest" description="Disordered" evidence="1">
    <location>
        <begin position="70"/>
        <end position="96"/>
    </location>
</feature>
<evidence type="ECO:0000256" key="1">
    <source>
        <dbReference type="SAM" id="MobiDB-lite"/>
    </source>
</evidence>
<feature type="compositionally biased region" description="Low complexity" evidence="1">
    <location>
        <begin position="83"/>
        <end position="92"/>
    </location>
</feature>
<evidence type="ECO:0000313" key="5">
    <source>
        <dbReference type="Proteomes" id="UP000198983"/>
    </source>
</evidence>
<feature type="compositionally biased region" description="Pro residues" evidence="1">
    <location>
        <begin position="301"/>
        <end position="325"/>
    </location>
</feature>
<feature type="compositionally biased region" description="Low complexity" evidence="1">
    <location>
        <begin position="326"/>
        <end position="344"/>
    </location>
</feature>
<feature type="domain" description="DUF5667" evidence="3">
    <location>
        <begin position="125"/>
        <end position="173"/>
    </location>
</feature>
<feature type="compositionally biased region" description="Pro residues" evidence="1">
    <location>
        <begin position="368"/>
        <end position="392"/>
    </location>
</feature>
<feature type="compositionally biased region" description="Pro residues" evidence="1">
    <location>
        <begin position="345"/>
        <end position="361"/>
    </location>
</feature>
<dbReference type="Pfam" id="PF18915">
    <property type="entry name" value="DUF5667"/>
    <property type="match status" value="1"/>
</dbReference>
<name>A0A1H1QPN3_9ACTN</name>
<keyword evidence="5" id="KW-1185">Reference proteome</keyword>
<keyword evidence="2" id="KW-1133">Transmembrane helix</keyword>
<proteinExistence type="predicted"/>